<dbReference type="PROSITE" id="PS51782">
    <property type="entry name" value="LYSM"/>
    <property type="match status" value="2"/>
</dbReference>
<feature type="compositionally biased region" description="Low complexity" evidence="4">
    <location>
        <begin position="1"/>
        <end position="19"/>
    </location>
</feature>
<keyword evidence="2" id="KW-0732">Signal</keyword>
<dbReference type="InterPro" id="IPR036779">
    <property type="entry name" value="LysM_dom_sf"/>
</dbReference>
<keyword evidence="7" id="KW-1185">Reference proteome</keyword>
<evidence type="ECO:0000256" key="1">
    <source>
        <dbReference type="ARBA" id="ARBA00022669"/>
    </source>
</evidence>
<dbReference type="PANTHER" id="PTHR34997:SF2">
    <property type="entry name" value="LYSM DOMAIN-CONTAINING PROTEIN-RELATED"/>
    <property type="match status" value="1"/>
</dbReference>
<gene>
    <name evidence="6" type="ORF">BJX63DRAFT_417677</name>
</gene>
<comment type="caution">
    <text evidence="6">The sequence shown here is derived from an EMBL/GenBank/DDBJ whole genome shotgun (WGS) entry which is preliminary data.</text>
</comment>
<feature type="domain" description="LysM" evidence="5">
    <location>
        <begin position="120"/>
        <end position="166"/>
    </location>
</feature>
<keyword evidence="1" id="KW-0147">Chitin-binding</keyword>
<evidence type="ECO:0000256" key="3">
    <source>
        <dbReference type="ARBA" id="ARBA00023026"/>
    </source>
</evidence>
<sequence>MLYFYPPTSTTSTTTTTTSPPEPTATGLSPQQPGIIDTCNKFHMVATGDTCAAIAVDNRISLADFYAWNPAVGADCRALWGGYYVCVGVPGKPHNASQCATTTTTTTTTSTTTAPSTGPRFRRVVGGDTCQGLQQEYGISAAQFNAWNPGVGSNCASLWAGYFVCVGV</sequence>
<dbReference type="SMART" id="SM00257">
    <property type="entry name" value="LysM"/>
    <property type="match status" value="2"/>
</dbReference>
<evidence type="ECO:0000256" key="2">
    <source>
        <dbReference type="ARBA" id="ARBA00022729"/>
    </source>
</evidence>
<evidence type="ECO:0000313" key="7">
    <source>
        <dbReference type="Proteomes" id="UP001610334"/>
    </source>
</evidence>
<accession>A0ABR4I4H4</accession>
<dbReference type="InterPro" id="IPR018392">
    <property type="entry name" value="LysM"/>
</dbReference>
<reference evidence="6 7" key="1">
    <citation type="submission" date="2024-07" db="EMBL/GenBank/DDBJ databases">
        <title>Section-level genome sequencing and comparative genomics of Aspergillus sections Usti and Cavernicolus.</title>
        <authorList>
            <consortium name="Lawrence Berkeley National Laboratory"/>
            <person name="Nybo J.L."/>
            <person name="Vesth T.C."/>
            <person name="Theobald S."/>
            <person name="Frisvad J.C."/>
            <person name="Larsen T.O."/>
            <person name="Kjaerboelling I."/>
            <person name="Rothschild-Mancinelli K."/>
            <person name="Lyhne E.K."/>
            <person name="Kogle M.E."/>
            <person name="Barry K."/>
            <person name="Clum A."/>
            <person name="Na H."/>
            <person name="Ledsgaard L."/>
            <person name="Lin J."/>
            <person name="Lipzen A."/>
            <person name="Kuo A."/>
            <person name="Riley R."/>
            <person name="Mondo S."/>
            <person name="Labutti K."/>
            <person name="Haridas S."/>
            <person name="Pangalinan J."/>
            <person name="Salamov A.A."/>
            <person name="Simmons B.A."/>
            <person name="Magnuson J.K."/>
            <person name="Chen J."/>
            <person name="Drula E."/>
            <person name="Henrissat B."/>
            <person name="Wiebenga A."/>
            <person name="Lubbers R.J."/>
            <person name="Gomes A.C."/>
            <person name="Makela M.R."/>
            <person name="Stajich J."/>
            <person name="Grigoriev I.V."/>
            <person name="Mortensen U.H."/>
            <person name="De Vries R.P."/>
            <person name="Baker S.E."/>
            <person name="Andersen M.R."/>
        </authorList>
    </citation>
    <scope>NUCLEOTIDE SEQUENCE [LARGE SCALE GENOMIC DNA]</scope>
    <source>
        <strain evidence="6 7">CBS 588.65</strain>
    </source>
</reference>
<proteinExistence type="predicted"/>
<evidence type="ECO:0000256" key="4">
    <source>
        <dbReference type="SAM" id="MobiDB-lite"/>
    </source>
</evidence>
<organism evidence="6 7">
    <name type="scientific">Aspergillus granulosus</name>
    <dbReference type="NCBI Taxonomy" id="176169"/>
    <lineage>
        <taxon>Eukaryota</taxon>
        <taxon>Fungi</taxon>
        <taxon>Dikarya</taxon>
        <taxon>Ascomycota</taxon>
        <taxon>Pezizomycotina</taxon>
        <taxon>Eurotiomycetes</taxon>
        <taxon>Eurotiomycetidae</taxon>
        <taxon>Eurotiales</taxon>
        <taxon>Aspergillaceae</taxon>
        <taxon>Aspergillus</taxon>
        <taxon>Aspergillus subgen. Nidulantes</taxon>
    </lineage>
</organism>
<dbReference type="InterPro" id="IPR052210">
    <property type="entry name" value="LysM1-like"/>
</dbReference>
<dbReference type="EMBL" id="JBFXLT010000002">
    <property type="protein sequence ID" value="KAL2822655.1"/>
    <property type="molecule type" value="Genomic_DNA"/>
</dbReference>
<protein>
    <recommendedName>
        <fullName evidence="5">LysM domain-containing protein</fullName>
    </recommendedName>
</protein>
<dbReference type="Pfam" id="PF01476">
    <property type="entry name" value="LysM"/>
    <property type="match status" value="2"/>
</dbReference>
<feature type="domain" description="LysM" evidence="5">
    <location>
        <begin position="41"/>
        <end position="87"/>
    </location>
</feature>
<name>A0ABR4I4H4_9EURO</name>
<evidence type="ECO:0000259" key="5">
    <source>
        <dbReference type="PROSITE" id="PS51782"/>
    </source>
</evidence>
<feature type="region of interest" description="Disordered" evidence="4">
    <location>
        <begin position="1"/>
        <end position="31"/>
    </location>
</feature>
<evidence type="ECO:0000313" key="6">
    <source>
        <dbReference type="EMBL" id="KAL2822655.1"/>
    </source>
</evidence>
<dbReference type="CDD" id="cd00118">
    <property type="entry name" value="LysM"/>
    <property type="match status" value="2"/>
</dbReference>
<dbReference type="SUPFAM" id="SSF54106">
    <property type="entry name" value="LysM domain"/>
    <property type="match status" value="2"/>
</dbReference>
<keyword evidence="3" id="KW-0843">Virulence</keyword>
<dbReference type="PANTHER" id="PTHR34997">
    <property type="entry name" value="AM15"/>
    <property type="match status" value="1"/>
</dbReference>
<dbReference type="Gene3D" id="3.10.350.10">
    <property type="entry name" value="LysM domain"/>
    <property type="match status" value="2"/>
</dbReference>
<dbReference type="Proteomes" id="UP001610334">
    <property type="component" value="Unassembled WGS sequence"/>
</dbReference>